<sequence length="135" mass="15031">NETAATSNSSSKINILQGINSLSMVDDETQVFNDLCDEQLSFTGNDSQPIWCLFNGTGNDLIVDYLGGFEEFDGNISSTSINIKHNEFIQLLVKYQLSVKIGDVVKTINLNRSCKRVYDLSPSTNQNRPIQMLCD</sequence>
<name>A0A8S3JRJ3_9BILA</name>
<organism evidence="3 4">
    <name type="scientific">Rotaria magnacalcarata</name>
    <dbReference type="NCBI Taxonomy" id="392030"/>
    <lineage>
        <taxon>Eukaryota</taxon>
        <taxon>Metazoa</taxon>
        <taxon>Spiralia</taxon>
        <taxon>Gnathifera</taxon>
        <taxon>Rotifera</taxon>
        <taxon>Eurotatoria</taxon>
        <taxon>Bdelloidea</taxon>
        <taxon>Philodinida</taxon>
        <taxon>Philodinidae</taxon>
        <taxon>Rotaria</taxon>
    </lineage>
</organism>
<evidence type="ECO:0000313" key="1">
    <source>
        <dbReference type="EMBL" id="CAF5156766.1"/>
    </source>
</evidence>
<accession>A0A8S3JRJ3</accession>
<dbReference type="Proteomes" id="UP000681720">
    <property type="component" value="Unassembled WGS sequence"/>
</dbReference>
<protein>
    <submittedName>
        <fullName evidence="3">Uncharacterized protein</fullName>
    </submittedName>
</protein>
<evidence type="ECO:0000313" key="4">
    <source>
        <dbReference type="Proteomes" id="UP000676336"/>
    </source>
</evidence>
<proteinExistence type="predicted"/>
<evidence type="ECO:0000313" key="2">
    <source>
        <dbReference type="EMBL" id="CAF5221920.1"/>
    </source>
</evidence>
<gene>
    <name evidence="1" type="ORF">BYL167_LOCUS73589</name>
    <name evidence="2" type="ORF">GIL414_LOCUS84800</name>
    <name evidence="3" type="ORF">SMN809_LOCUS82776</name>
</gene>
<dbReference type="Proteomes" id="UP000681967">
    <property type="component" value="Unassembled WGS sequence"/>
</dbReference>
<dbReference type="EMBL" id="CAJOBI010352960">
    <property type="protein sequence ID" value="CAF5222301.1"/>
    <property type="molecule type" value="Genomic_DNA"/>
</dbReference>
<evidence type="ECO:0000313" key="3">
    <source>
        <dbReference type="EMBL" id="CAF5222301.1"/>
    </source>
</evidence>
<dbReference type="EMBL" id="CAJOBJ010367732">
    <property type="protein sequence ID" value="CAF5221920.1"/>
    <property type="molecule type" value="Genomic_DNA"/>
</dbReference>
<comment type="caution">
    <text evidence="3">The sequence shown here is derived from an EMBL/GenBank/DDBJ whole genome shotgun (WGS) entry which is preliminary data.</text>
</comment>
<reference evidence="3" key="1">
    <citation type="submission" date="2021-02" db="EMBL/GenBank/DDBJ databases">
        <authorList>
            <person name="Nowell W R."/>
        </authorList>
    </citation>
    <scope>NUCLEOTIDE SEQUENCE</scope>
</reference>
<feature type="non-terminal residue" evidence="3">
    <location>
        <position position="135"/>
    </location>
</feature>
<dbReference type="EMBL" id="CAJOBH010262191">
    <property type="protein sequence ID" value="CAF5156766.1"/>
    <property type="molecule type" value="Genomic_DNA"/>
</dbReference>
<dbReference type="Proteomes" id="UP000676336">
    <property type="component" value="Unassembled WGS sequence"/>
</dbReference>
<feature type="non-terminal residue" evidence="3">
    <location>
        <position position="1"/>
    </location>
</feature>
<dbReference type="AlphaFoldDB" id="A0A8S3JRJ3"/>